<keyword evidence="2" id="KW-0812">Transmembrane</keyword>
<feature type="transmembrane region" description="Helical" evidence="2">
    <location>
        <begin position="26"/>
        <end position="44"/>
    </location>
</feature>
<keyword evidence="4" id="KW-1185">Reference proteome</keyword>
<keyword evidence="2" id="KW-1133">Transmembrane helix</keyword>
<evidence type="ECO:0008006" key="5">
    <source>
        <dbReference type="Google" id="ProtNLM"/>
    </source>
</evidence>
<dbReference type="EMBL" id="BAAAUD010000031">
    <property type="protein sequence ID" value="GAA2941622.1"/>
    <property type="molecule type" value="Genomic_DNA"/>
</dbReference>
<reference evidence="4" key="1">
    <citation type="journal article" date="2019" name="Int. J. Syst. Evol. Microbiol.">
        <title>The Global Catalogue of Microorganisms (GCM) 10K type strain sequencing project: providing services to taxonomists for standard genome sequencing and annotation.</title>
        <authorList>
            <consortium name="The Broad Institute Genomics Platform"/>
            <consortium name="The Broad Institute Genome Sequencing Center for Infectious Disease"/>
            <person name="Wu L."/>
            <person name="Ma J."/>
        </authorList>
    </citation>
    <scope>NUCLEOTIDE SEQUENCE [LARGE SCALE GENOMIC DNA]</scope>
    <source>
        <strain evidence="4">JCM 9088</strain>
    </source>
</reference>
<evidence type="ECO:0000256" key="2">
    <source>
        <dbReference type="SAM" id="Phobius"/>
    </source>
</evidence>
<organism evidence="3 4">
    <name type="scientific">Streptomyces enissocaesilis</name>
    <dbReference type="NCBI Taxonomy" id="332589"/>
    <lineage>
        <taxon>Bacteria</taxon>
        <taxon>Bacillati</taxon>
        <taxon>Actinomycetota</taxon>
        <taxon>Actinomycetes</taxon>
        <taxon>Kitasatosporales</taxon>
        <taxon>Streptomycetaceae</taxon>
        <taxon>Streptomyces</taxon>
        <taxon>Streptomyces rochei group</taxon>
    </lineage>
</organism>
<protein>
    <recommendedName>
        <fullName evidence="5">Lipopolysaccharide assembly protein A domain-containing protein</fullName>
    </recommendedName>
</protein>
<evidence type="ECO:0000313" key="3">
    <source>
        <dbReference type="EMBL" id="GAA2941622.1"/>
    </source>
</evidence>
<feature type="region of interest" description="Disordered" evidence="1">
    <location>
        <begin position="1"/>
        <end position="20"/>
    </location>
</feature>
<gene>
    <name evidence="3" type="ORF">GCM10010446_28530</name>
</gene>
<proteinExistence type="predicted"/>
<feature type="compositionally biased region" description="Basic and acidic residues" evidence="1">
    <location>
        <begin position="1"/>
        <end position="18"/>
    </location>
</feature>
<sequence length="87" mass="9339">MSQEEAKTPSGRAADRGRTGRRIALTPNRITAAVLAALAIVLIAENTRDIEIRLLVPVVTMPLYLALLLMFVIGGLCGALLLRSRGK</sequence>
<evidence type="ECO:0000256" key="1">
    <source>
        <dbReference type="SAM" id="MobiDB-lite"/>
    </source>
</evidence>
<dbReference type="Proteomes" id="UP001500403">
    <property type="component" value="Unassembled WGS sequence"/>
</dbReference>
<feature type="transmembrane region" description="Helical" evidence="2">
    <location>
        <begin position="64"/>
        <end position="82"/>
    </location>
</feature>
<comment type="caution">
    <text evidence="3">The sequence shown here is derived from an EMBL/GenBank/DDBJ whole genome shotgun (WGS) entry which is preliminary data.</text>
</comment>
<dbReference type="RefSeq" id="WP_344494994.1">
    <property type="nucleotide sequence ID" value="NZ_BAAAUD010000031.1"/>
</dbReference>
<keyword evidence="2" id="KW-0472">Membrane</keyword>
<name>A0ABP6JPW0_9ACTN</name>
<accession>A0ABP6JPW0</accession>
<evidence type="ECO:0000313" key="4">
    <source>
        <dbReference type="Proteomes" id="UP001500403"/>
    </source>
</evidence>